<reference evidence="2 3" key="1">
    <citation type="submission" date="2018-01" db="EMBL/GenBank/DDBJ databases">
        <title>Genomic Encyclopedia of Type Strains, Phase III (KMG-III): the genomes of soil and plant-associated and newly described type strains.</title>
        <authorList>
            <person name="Whitman W."/>
        </authorList>
    </citation>
    <scope>NUCLEOTIDE SEQUENCE [LARGE SCALE GENOMIC DNA]</scope>
    <source>
        <strain evidence="2 3">1131</strain>
    </source>
</reference>
<dbReference type="SUPFAM" id="SSF52821">
    <property type="entry name" value="Rhodanese/Cell cycle control phosphatase"/>
    <property type="match status" value="1"/>
</dbReference>
<dbReference type="GO" id="GO:0016740">
    <property type="term" value="F:transferase activity"/>
    <property type="evidence" value="ECO:0007669"/>
    <property type="project" value="UniProtKB-KW"/>
</dbReference>
<evidence type="ECO:0000259" key="1">
    <source>
        <dbReference type="PROSITE" id="PS50206"/>
    </source>
</evidence>
<sequence length="148" mass="15443">MSGGESRLQAAARPLSRRHLLVALSSIVLAETARAQSSGTLSAREAHDGLAAGALLVIDIRTPDEWTDTGIPQGAVRLDAESAGFEVRLAGIRLDHPGKRIALIDRSGGLAASIQAKLAGRGWRDLVLVRGGMLGPGGWLSEKLPVVP</sequence>
<dbReference type="EMBL" id="PQFZ01000001">
    <property type="protein sequence ID" value="POR56795.1"/>
    <property type="molecule type" value="Genomic_DNA"/>
</dbReference>
<name>A0A2S4MQ78_9HYPH</name>
<dbReference type="CDD" id="cd00158">
    <property type="entry name" value="RHOD"/>
    <property type="match status" value="1"/>
</dbReference>
<dbReference type="PROSITE" id="PS50206">
    <property type="entry name" value="RHODANESE_3"/>
    <property type="match status" value="1"/>
</dbReference>
<protein>
    <submittedName>
        <fullName evidence="2">Rhodanese-related sulfurtransferase</fullName>
    </submittedName>
</protein>
<dbReference type="Gene3D" id="3.40.250.10">
    <property type="entry name" value="Rhodanese-like domain"/>
    <property type="match status" value="1"/>
</dbReference>
<dbReference type="InterPro" id="IPR036873">
    <property type="entry name" value="Rhodanese-like_dom_sf"/>
</dbReference>
<evidence type="ECO:0000313" key="3">
    <source>
        <dbReference type="Proteomes" id="UP000236919"/>
    </source>
</evidence>
<dbReference type="Pfam" id="PF00581">
    <property type="entry name" value="Rhodanese"/>
    <property type="match status" value="1"/>
</dbReference>
<dbReference type="RefSeq" id="WP_103716366.1">
    <property type="nucleotide sequence ID" value="NZ_PQFZ01000001.1"/>
</dbReference>
<accession>A0A2S4MQ78</accession>
<dbReference type="AlphaFoldDB" id="A0A2S4MQ78"/>
<keyword evidence="2" id="KW-0808">Transferase</keyword>
<feature type="domain" description="Rhodanese" evidence="1">
    <location>
        <begin position="51"/>
        <end position="148"/>
    </location>
</feature>
<gene>
    <name evidence="2" type="ORF">CYD53_101317</name>
</gene>
<comment type="caution">
    <text evidence="2">The sequence shown here is derived from an EMBL/GenBank/DDBJ whole genome shotgun (WGS) entry which is preliminary data.</text>
</comment>
<dbReference type="InterPro" id="IPR001763">
    <property type="entry name" value="Rhodanese-like_dom"/>
</dbReference>
<dbReference type="OrthoDB" id="9812109at2"/>
<evidence type="ECO:0000313" key="2">
    <source>
        <dbReference type="EMBL" id="POR56795.1"/>
    </source>
</evidence>
<proteinExistence type="predicted"/>
<dbReference type="Proteomes" id="UP000236919">
    <property type="component" value="Unassembled WGS sequence"/>
</dbReference>
<organism evidence="2 3">
    <name type="scientific">Bosea psychrotolerans</name>
    <dbReference type="NCBI Taxonomy" id="1871628"/>
    <lineage>
        <taxon>Bacteria</taxon>
        <taxon>Pseudomonadati</taxon>
        <taxon>Pseudomonadota</taxon>
        <taxon>Alphaproteobacteria</taxon>
        <taxon>Hyphomicrobiales</taxon>
        <taxon>Boseaceae</taxon>
        <taxon>Bosea</taxon>
    </lineage>
</organism>
<keyword evidence="3" id="KW-1185">Reference proteome</keyword>